<dbReference type="Pfam" id="PF00551">
    <property type="entry name" value="Formyl_trans_N"/>
    <property type="match status" value="1"/>
</dbReference>
<evidence type="ECO:0000256" key="2">
    <source>
        <dbReference type="ARBA" id="ARBA00022801"/>
    </source>
</evidence>
<dbReference type="Gene3D" id="3.30.70.260">
    <property type="match status" value="1"/>
</dbReference>
<protein>
    <submittedName>
        <fullName evidence="4">Formyltetrahydrofolate deformylase</fullName>
        <ecNumber evidence="4">3.5.1.10</ecNumber>
    </submittedName>
</protein>
<gene>
    <name evidence="4" type="ORF">MNBD_BACTEROID05-473</name>
</gene>
<dbReference type="GO" id="GO:0006730">
    <property type="term" value="P:one-carbon metabolic process"/>
    <property type="evidence" value="ECO:0007669"/>
    <property type="project" value="UniProtKB-KW"/>
</dbReference>
<feature type="non-terminal residue" evidence="4">
    <location>
        <position position="198"/>
    </location>
</feature>
<dbReference type="InterPro" id="IPR002912">
    <property type="entry name" value="ACT_dom"/>
</dbReference>
<dbReference type="PRINTS" id="PR01575">
    <property type="entry name" value="FFH4HYDRLASE"/>
</dbReference>
<accession>A0A3B0T3Y1</accession>
<reference evidence="4" key="1">
    <citation type="submission" date="2018-06" db="EMBL/GenBank/DDBJ databases">
        <authorList>
            <person name="Zhirakovskaya E."/>
        </authorList>
    </citation>
    <scope>NUCLEOTIDE SEQUENCE</scope>
</reference>
<dbReference type="GO" id="GO:0006189">
    <property type="term" value="P:'de novo' IMP biosynthetic process"/>
    <property type="evidence" value="ECO:0007669"/>
    <property type="project" value="InterPro"/>
</dbReference>
<dbReference type="CDD" id="cd04875">
    <property type="entry name" value="ACT_F4HF-DF"/>
    <property type="match status" value="1"/>
</dbReference>
<dbReference type="GO" id="GO:0008864">
    <property type="term" value="F:formyltetrahydrofolate deformylase activity"/>
    <property type="evidence" value="ECO:0007669"/>
    <property type="project" value="UniProtKB-EC"/>
</dbReference>
<dbReference type="SUPFAM" id="SSF53328">
    <property type="entry name" value="Formyltransferase"/>
    <property type="match status" value="1"/>
</dbReference>
<sequence>MNNSAILLISCKDALGITAAVTNFIFQNKGNILHADQHIDDQTNTFFMRVEWSLEHFELLKREAFTEEFEKISQTFQMNWELSYSNEKQKCAIFVSKKTHCLIDILNRHKENQLNCHIDLILSNHTNAKEIAQMHNIDFQHFPITKENKTDQETVQFKLLSQKNINFLILAQYHQILTPYLINEFPNKIINIHHSFLP</sequence>
<feature type="domain" description="ACT" evidence="3">
    <location>
        <begin position="6"/>
        <end position="80"/>
    </location>
</feature>
<name>A0A3B0T3Y1_9ZZZZ</name>
<organism evidence="4">
    <name type="scientific">hydrothermal vent metagenome</name>
    <dbReference type="NCBI Taxonomy" id="652676"/>
    <lineage>
        <taxon>unclassified sequences</taxon>
        <taxon>metagenomes</taxon>
        <taxon>ecological metagenomes</taxon>
    </lineage>
</organism>
<evidence type="ECO:0000259" key="3">
    <source>
        <dbReference type="PROSITE" id="PS51671"/>
    </source>
</evidence>
<dbReference type="SUPFAM" id="SSF55021">
    <property type="entry name" value="ACT-like"/>
    <property type="match status" value="1"/>
</dbReference>
<keyword evidence="2 4" id="KW-0378">Hydrolase</keyword>
<evidence type="ECO:0000256" key="1">
    <source>
        <dbReference type="ARBA" id="ARBA00022563"/>
    </source>
</evidence>
<proteinExistence type="predicted"/>
<dbReference type="PANTHER" id="PTHR42706">
    <property type="entry name" value="FORMYLTETRAHYDROFOLATE DEFORMYLASE"/>
    <property type="match status" value="1"/>
</dbReference>
<dbReference type="EC" id="3.5.1.10" evidence="4"/>
<dbReference type="InterPro" id="IPR045865">
    <property type="entry name" value="ACT-like_dom_sf"/>
</dbReference>
<evidence type="ECO:0000313" key="4">
    <source>
        <dbReference type="EMBL" id="VAW11640.1"/>
    </source>
</evidence>
<dbReference type="InterPro" id="IPR004810">
    <property type="entry name" value="PurU"/>
</dbReference>
<dbReference type="Gene3D" id="3.40.50.170">
    <property type="entry name" value="Formyl transferase, N-terminal domain"/>
    <property type="match status" value="1"/>
</dbReference>
<keyword evidence="1" id="KW-0554">One-carbon metabolism</keyword>
<dbReference type="AlphaFoldDB" id="A0A3B0T3Y1"/>
<dbReference type="PANTHER" id="PTHR42706:SF1">
    <property type="entry name" value="FORMYLTETRAHYDROFOLATE DEFORMYLASE 2, MITOCHONDRIAL"/>
    <property type="match status" value="1"/>
</dbReference>
<dbReference type="PROSITE" id="PS51671">
    <property type="entry name" value="ACT"/>
    <property type="match status" value="1"/>
</dbReference>
<dbReference type="InterPro" id="IPR002376">
    <property type="entry name" value="Formyl_transf_N"/>
</dbReference>
<dbReference type="InterPro" id="IPR044074">
    <property type="entry name" value="PurU_ACT"/>
</dbReference>
<dbReference type="EMBL" id="UOEN01000036">
    <property type="protein sequence ID" value="VAW11640.1"/>
    <property type="molecule type" value="Genomic_DNA"/>
</dbReference>
<dbReference type="InterPro" id="IPR036477">
    <property type="entry name" value="Formyl_transf_N_sf"/>
</dbReference>